<dbReference type="SMART" id="SM00053">
    <property type="entry name" value="DYNc"/>
    <property type="match status" value="1"/>
</dbReference>
<evidence type="ECO:0000313" key="7">
    <source>
        <dbReference type="Proteomes" id="UP000193380"/>
    </source>
</evidence>
<evidence type="ECO:0000256" key="2">
    <source>
        <dbReference type="ARBA" id="ARBA00022490"/>
    </source>
</evidence>
<dbReference type="PANTHER" id="PTHR11566">
    <property type="entry name" value="DYNAMIN"/>
    <property type="match status" value="1"/>
</dbReference>
<dbReference type="GO" id="GO:0008017">
    <property type="term" value="F:microtubule binding"/>
    <property type="evidence" value="ECO:0007669"/>
    <property type="project" value="TreeGrafter"/>
</dbReference>
<dbReference type="GO" id="GO:0005737">
    <property type="term" value="C:cytoplasm"/>
    <property type="evidence" value="ECO:0007669"/>
    <property type="project" value="UniProtKB-SubCell"/>
</dbReference>
<dbReference type="GO" id="GO:0005886">
    <property type="term" value="C:plasma membrane"/>
    <property type="evidence" value="ECO:0007669"/>
    <property type="project" value="TreeGrafter"/>
</dbReference>
<evidence type="ECO:0000256" key="1">
    <source>
        <dbReference type="ARBA" id="ARBA00004496"/>
    </source>
</evidence>
<dbReference type="GO" id="GO:0005874">
    <property type="term" value="C:microtubule"/>
    <property type="evidence" value="ECO:0007669"/>
    <property type="project" value="TreeGrafter"/>
</dbReference>
<dbReference type="STRING" id="8022.A0A060Z4S6"/>
<dbReference type="Gene3D" id="3.40.50.300">
    <property type="entry name" value="P-loop containing nucleotide triphosphate hydrolases"/>
    <property type="match status" value="1"/>
</dbReference>
<dbReference type="SUPFAM" id="SSF52540">
    <property type="entry name" value="P-loop containing nucleoside triphosphate hydrolases"/>
    <property type="match status" value="1"/>
</dbReference>
<dbReference type="Pfam" id="PF01031">
    <property type="entry name" value="Dynamin_M"/>
    <property type="match status" value="1"/>
</dbReference>
<dbReference type="InterPro" id="IPR045063">
    <property type="entry name" value="Dynamin_N"/>
</dbReference>
<evidence type="ECO:0000259" key="5">
    <source>
        <dbReference type="PROSITE" id="PS51718"/>
    </source>
</evidence>
<reference evidence="6" key="1">
    <citation type="journal article" date="2014" name="Nat. Commun.">
        <title>The rainbow trout genome provides novel insights into evolution after whole-genome duplication in vertebrates.</title>
        <authorList>
            <person name="Berthelot C."/>
            <person name="Brunet F."/>
            <person name="Chalopin D."/>
            <person name="Juanchich A."/>
            <person name="Bernard M."/>
            <person name="Noel B."/>
            <person name="Bento P."/>
            <person name="Da Silva C."/>
            <person name="Labadie K."/>
            <person name="Alberti A."/>
            <person name="Aury J.M."/>
            <person name="Louis A."/>
            <person name="Dehais P."/>
            <person name="Bardou P."/>
            <person name="Montfort J."/>
            <person name="Klopp C."/>
            <person name="Cabau C."/>
            <person name="Gaspin C."/>
            <person name="Thorgaard G.H."/>
            <person name="Boussaha M."/>
            <person name="Quillet E."/>
            <person name="Guyomard R."/>
            <person name="Galiana D."/>
            <person name="Bobe J."/>
            <person name="Volff J.N."/>
            <person name="Genet C."/>
            <person name="Wincker P."/>
            <person name="Jaillon O."/>
            <person name="Roest Crollius H."/>
            <person name="Guiguen Y."/>
        </authorList>
    </citation>
    <scope>NUCLEOTIDE SEQUENCE [LARGE SCALE GENOMIC DNA]</scope>
</reference>
<dbReference type="InterPro" id="IPR022812">
    <property type="entry name" value="Dynamin"/>
</dbReference>
<sequence>VVTVIDPLSLPQASKLSHYSSLTYYFHIYLKPLKISLTLTSSKAPVFLSPPPPPAQDEMAGVGVGISDDLISLEIGSPDVPDLTLIDLPGIARVAVKGQPENIGEQIKRLIRKFITKQETINLVVVPCNVDIATTEALKMAQEVDPDGERTLGILTKPDLVDKGTEETVVDIVHNEVIQLTKGYMIVKCRGQKEIMERVSLTEATEREKAFFKEHAHLRLVLWFEVCFKSGTQRVDN</sequence>
<dbReference type="PROSITE" id="PS51718">
    <property type="entry name" value="G_DYNAMIN_2"/>
    <property type="match status" value="1"/>
</dbReference>
<feature type="non-terminal residue" evidence="6">
    <location>
        <position position="1"/>
    </location>
</feature>
<dbReference type="GO" id="GO:0031623">
    <property type="term" value="P:receptor internalization"/>
    <property type="evidence" value="ECO:0007669"/>
    <property type="project" value="TreeGrafter"/>
</dbReference>
<dbReference type="Proteomes" id="UP000193380">
    <property type="component" value="Unassembled WGS sequence"/>
</dbReference>
<keyword evidence="2" id="KW-0963">Cytoplasm</keyword>
<evidence type="ECO:0000313" key="6">
    <source>
        <dbReference type="EMBL" id="CDQ98877.1"/>
    </source>
</evidence>
<proteinExistence type="predicted"/>
<gene>
    <name evidence="6" type="ORF">GSONMT00014518001</name>
</gene>
<dbReference type="InterPro" id="IPR001401">
    <property type="entry name" value="Dynamin_GTPase"/>
</dbReference>
<feature type="domain" description="Dynamin-type G" evidence="5">
    <location>
        <begin position="1"/>
        <end position="237"/>
    </location>
</feature>
<keyword evidence="3" id="KW-0547">Nucleotide-binding</keyword>
<dbReference type="GO" id="GO:0005525">
    <property type="term" value="F:GTP binding"/>
    <property type="evidence" value="ECO:0007669"/>
    <property type="project" value="UniProtKB-KW"/>
</dbReference>
<dbReference type="EMBL" id="FR941259">
    <property type="protein sequence ID" value="CDQ98877.1"/>
    <property type="molecule type" value="Genomic_DNA"/>
</dbReference>
<protein>
    <recommendedName>
        <fullName evidence="5">Dynamin-type G domain-containing protein</fullName>
    </recommendedName>
</protein>
<organism evidence="6 7">
    <name type="scientific">Oncorhynchus mykiss</name>
    <name type="common">Rainbow trout</name>
    <name type="synonym">Salmo gairdneri</name>
    <dbReference type="NCBI Taxonomy" id="8022"/>
    <lineage>
        <taxon>Eukaryota</taxon>
        <taxon>Metazoa</taxon>
        <taxon>Chordata</taxon>
        <taxon>Craniata</taxon>
        <taxon>Vertebrata</taxon>
        <taxon>Euteleostomi</taxon>
        <taxon>Actinopterygii</taxon>
        <taxon>Neopterygii</taxon>
        <taxon>Teleostei</taxon>
        <taxon>Protacanthopterygii</taxon>
        <taxon>Salmoniformes</taxon>
        <taxon>Salmonidae</taxon>
        <taxon>Salmoninae</taxon>
        <taxon>Oncorhynchus</taxon>
    </lineage>
</organism>
<dbReference type="AlphaFoldDB" id="A0A060Z4S6"/>
<reference evidence="6" key="2">
    <citation type="submission" date="2014-03" db="EMBL/GenBank/DDBJ databases">
        <authorList>
            <person name="Genoscope - CEA"/>
        </authorList>
    </citation>
    <scope>NUCLEOTIDE SEQUENCE</scope>
</reference>
<dbReference type="Pfam" id="PF00350">
    <property type="entry name" value="Dynamin_N"/>
    <property type="match status" value="1"/>
</dbReference>
<dbReference type="InterPro" id="IPR030381">
    <property type="entry name" value="G_DYNAMIN_dom"/>
</dbReference>
<dbReference type="CDD" id="cd08771">
    <property type="entry name" value="DLP_1"/>
    <property type="match status" value="1"/>
</dbReference>
<dbReference type="GO" id="GO:0051607">
    <property type="term" value="P:defense response to virus"/>
    <property type="evidence" value="ECO:0007669"/>
    <property type="project" value="TreeGrafter"/>
</dbReference>
<evidence type="ECO:0000256" key="3">
    <source>
        <dbReference type="ARBA" id="ARBA00022741"/>
    </source>
</evidence>
<dbReference type="GO" id="GO:0016185">
    <property type="term" value="P:synaptic vesicle budding from presynaptic endocytic zone membrane"/>
    <property type="evidence" value="ECO:0007669"/>
    <property type="project" value="TreeGrafter"/>
</dbReference>
<name>A0A060Z4S6_ONCMY</name>
<dbReference type="GO" id="GO:0005634">
    <property type="term" value="C:nucleus"/>
    <property type="evidence" value="ECO:0007669"/>
    <property type="project" value="TreeGrafter"/>
</dbReference>
<evidence type="ECO:0000256" key="4">
    <source>
        <dbReference type="ARBA" id="ARBA00023134"/>
    </source>
</evidence>
<dbReference type="InterPro" id="IPR000375">
    <property type="entry name" value="Dynamin_stalk"/>
</dbReference>
<keyword evidence="4" id="KW-0342">GTP-binding</keyword>
<dbReference type="GO" id="GO:0003924">
    <property type="term" value="F:GTPase activity"/>
    <property type="evidence" value="ECO:0007669"/>
    <property type="project" value="InterPro"/>
</dbReference>
<comment type="subcellular location">
    <subcellularLocation>
        <location evidence="1">Cytoplasm</location>
    </subcellularLocation>
</comment>
<dbReference type="PRINTS" id="PR00195">
    <property type="entry name" value="DYNAMIN"/>
</dbReference>
<dbReference type="PaxDb" id="8022-A0A060Z4S6"/>
<accession>A0A060Z4S6</accession>
<dbReference type="PANTHER" id="PTHR11566:SF225">
    <property type="entry name" value="INTERFERON-INDUCED GTP-BINDING PROTEIN MX-RELATED"/>
    <property type="match status" value="1"/>
</dbReference>
<dbReference type="GO" id="GO:0098793">
    <property type="term" value="C:presynapse"/>
    <property type="evidence" value="ECO:0007669"/>
    <property type="project" value="GOC"/>
</dbReference>
<dbReference type="InterPro" id="IPR027417">
    <property type="entry name" value="P-loop_NTPase"/>
</dbReference>